<name>A0ACB9QHC2_9MYRT</name>
<protein>
    <submittedName>
        <fullName evidence="1">Uncharacterized protein</fullName>
    </submittedName>
</protein>
<keyword evidence="2" id="KW-1185">Reference proteome</keyword>
<sequence>MKVKGGAKRRTLFNATDNLLPTTFDATQSLSNAPDAAFVIAGEEKAPGAEEVITAAAEGGEEDDGDAGEEDGDGDEGEGEQQEEEGEEEEEEEEEEDAGDDQRPKLAEGFYEIEAVRRKRVRKGEVQYLIKWRGWAEAANTWEPFENLSYCVDVVEAFEERLMSGKFRSSRKRKRKTATPHIQPKKKQHIQSSRSDLVVHDTTSADEISTQKYSTVLEDVVPLQSVRFGLSTVVKSHVSKDLVPGQSTEKGSRCSFQTFSVRQEEPDYDPKLSELRGTASSNGFPRNSSATNVREANNSGGSVSAGTPPADSVEPVQSARRMGARRRKPNSVKRFKQEMVSESSIDQNGFGSTAYNINTEMSNAKGSPVITKIIKPIGFSASVANNIQDVSVTFMVMRSDGKEVMVDNFFLKANYPLLLIDFYEQHLRYSPTS</sequence>
<reference evidence="2" key="1">
    <citation type="journal article" date="2023" name="Front. Plant Sci.">
        <title>Chromosomal-level genome assembly of Melastoma candidum provides insights into trichome evolution.</title>
        <authorList>
            <person name="Zhong Y."/>
            <person name="Wu W."/>
            <person name="Sun C."/>
            <person name="Zou P."/>
            <person name="Liu Y."/>
            <person name="Dai S."/>
            <person name="Zhou R."/>
        </authorList>
    </citation>
    <scope>NUCLEOTIDE SEQUENCE [LARGE SCALE GENOMIC DNA]</scope>
</reference>
<accession>A0ACB9QHC2</accession>
<dbReference type="Proteomes" id="UP001057402">
    <property type="component" value="Chromosome 6"/>
</dbReference>
<evidence type="ECO:0000313" key="1">
    <source>
        <dbReference type="EMBL" id="KAI4365262.1"/>
    </source>
</evidence>
<proteinExistence type="predicted"/>
<dbReference type="EMBL" id="CM042885">
    <property type="protein sequence ID" value="KAI4365262.1"/>
    <property type="molecule type" value="Genomic_DNA"/>
</dbReference>
<gene>
    <name evidence="1" type="ORF">MLD38_021261</name>
</gene>
<evidence type="ECO:0000313" key="2">
    <source>
        <dbReference type="Proteomes" id="UP001057402"/>
    </source>
</evidence>
<organism evidence="1 2">
    <name type="scientific">Melastoma candidum</name>
    <dbReference type="NCBI Taxonomy" id="119954"/>
    <lineage>
        <taxon>Eukaryota</taxon>
        <taxon>Viridiplantae</taxon>
        <taxon>Streptophyta</taxon>
        <taxon>Embryophyta</taxon>
        <taxon>Tracheophyta</taxon>
        <taxon>Spermatophyta</taxon>
        <taxon>Magnoliopsida</taxon>
        <taxon>eudicotyledons</taxon>
        <taxon>Gunneridae</taxon>
        <taxon>Pentapetalae</taxon>
        <taxon>rosids</taxon>
        <taxon>malvids</taxon>
        <taxon>Myrtales</taxon>
        <taxon>Melastomataceae</taxon>
        <taxon>Melastomatoideae</taxon>
        <taxon>Melastomateae</taxon>
        <taxon>Melastoma</taxon>
    </lineage>
</organism>
<comment type="caution">
    <text evidence="1">The sequence shown here is derived from an EMBL/GenBank/DDBJ whole genome shotgun (WGS) entry which is preliminary data.</text>
</comment>